<accession>A0A151Z4L2</accession>
<dbReference type="FunCoup" id="A0A151Z4L2">
    <property type="interactions" value="93"/>
</dbReference>
<dbReference type="Pfam" id="PF00400">
    <property type="entry name" value="WD40"/>
    <property type="match status" value="8"/>
</dbReference>
<dbReference type="PANTHER" id="PTHR12296">
    <property type="entry name" value="DENN DOMAIN-CONTAINING PROTEIN 4"/>
    <property type="match status" value="1"/>
</dbReference>
<sequence>MSNNITTPPISTVPYSKITTFFIEELQAKHVTEKDTYVKFTIDGKKYRTKIHKRTQNPIWNEKFTITTSNKIDDISFTLVTQNILGNNITIGTAKFPLASSKLVSPSPQPSHVNNSSNSNSSNNNQNGTESNGTNSIALGTSSSAIGTNPTISETSSHQSDIETWVIDYWKPLEKEKSTLPPINSQSAVSTGGGSSSNTTVNSPTPEFKVKIICKIRDLFLDQDSNSATSSLEESGGLVPPPREHKVEPVSTKEMSILGKGGSQILKLKKKITNKIENKNNEKIRKEQQQQQQKQVEEQLAKERQKEIERENIEKEKERAREKLRQREEEEHQKQIEKERQEERRKAKEDKKKKDKEKKYIPDRPIDYFFVVGCSQKLEPIDQRYDFSSKYIDPVERVYKGELMDFYPQKENNDILPKHIWMYCFPKGIQIQTEELAPSFFPFVLTNETGARFYASCLTFYEPITDELLQELKKKQLEDQSLHSNISSSSTSVVNSEINTNSDIVPSPSQSQTISTQSNGPLNGNNTTTTTTTTGTSTSTSPPPTTNITSTTSTSNSNTNSNSNSIISASKLNNLNSTNSTVTTEKKDYFVPKCICVLSHYPFFSAFRISLNEIYQKVFFSSTPLPIERYIHHLVQELPLPQPSMNTITYTLGGQNLIALKRPSECMLPMSDLPFSILFKCLDIKNLLALVKSVILEEKVIIISSQYSLLTCITEILYSLIYPLQYPHVYVPILPELLLEYIYSPFPFIMGVHRSYAQNILSEESLLSEIVLVDLDNNTVHLPPTQSKDVQLPEKEVQQLINQLRKVVHYEILSSDLPNFNINTCAPINASFDHSKRLNHNHHQHYNNPIEKVNNIDDHIKLSFLQFFCNLFEDYRKFYRYVRVFPQPIAIFNKEEFIKSRAPASKGFYTMFLDTQAFAYFLEQHNWPTRNLFDYLIESKKYHKPLEELIQLYHSSIPSALGIPDSSKLPVIPVTPPSSTKFISTSIREYSRFPSLKSDLFLSNPSSTGQTRPLNSTNSSSTNSTPIQGSPTLSTSTALDFFIHDSNASSSSNTAGGHPLLHYKFSLNFEDQHKSFVTLVEQFIKKILEDQLPEQSDIQQIVELLKFDYGRQIFGKLLLHPVKSSKSTQSPDEQDHTKGRISDAIFQCLGDVLKSALREANLQSDFVSCQMYLEASFIYNRLVKGSNEFVSEKLRNLDIWQNYKFWERFFFDNLENKMKEIYGQNITKEMIRWQGYSGEKQDKILVEERDLCFSLLSNLVYNMINLGSQADLVRRFVNKMCSSINFDSERTDTMMQVVSNISRAREMIDMDEDMDTENGESSSSANQTKHQDSGGKRSNESSFLPIGLSSANLHHNEGRELMNNLIDEKSNVVAMRSFSRIMNLKTTWNENRSKKRDKTAFREFSENRGDYVVKTFSGHQEGILCAAVSQKENGTLITGSADSTLKVWDITSTRCVGTLEDHGGWVTTCEMINSDNSKLISGSYDKTLKLWDLHKCMKIKSLRDHKGSISCLINGPENHVVISGSYDNTINIWDTRSTKPSMRLIGHQQPIMCLTVVDGYKVLSGSRDTNIRLWDMRTSSTMNILSGHSDWVKCLESDSDVIISGSSDGRVKVWSHATGECIKTLQSHSGSINSLLIHSKVENDGSQAPKKFVTASSDSTLKVWDSNYAESYHSLEGHTDEIMNVSKFINNLIVSGSFDGTVKLWDPDSGKNYKTLHNHSNRISSLKTFDSTIVTTSWDKTAKVCQFSLDFRVGSV</sequence>
<dbReference type="InterPro" id="IPR000008">
    <property type="entry name" value="C2_dom"/>
</dbReference>
<feature type="region of interest" description="Disordered" evidence="4">
    <location>
        <begin position="277"/>
        <end position="299"/>
    </location>
</feature>
<feature type="repeat" description="WD" evidence="3">
    <location>
        <begin position="1459"/>
        <end position="1501"/>
    </location>
</feature>
<feature type="repeat" description="WD" evidence="3">
    <location>
        <begin position="1502"/>
        <end position="1543"/>
    </location>
</feature>
<dbReference type="SMART" id="SM00239">
    <property type="entry name" value="C2"/>
    <property type="match status" value="1"/>
</dbReference>
<dbReference type="SMART" id="SM00801">
    <property type="entry name" value="dDENN"/>
    <property type="match status" value="1"/>
</dbReference>
<dbReference type="Gene3D" id="3.40.50.11500">
    <property type="match status" value="1"/>
</dbReference>
<dbReference type="SUPFAM" id="SSF49562">
    <property type="entry name" value="C2 domain (Calcium/lipid-binding domain, CaLB)"/>
    <property type="match status" value="1"/>
</dbReference>
<dbReference type="Pfam" id="PF00168">
    <property type="entry name" value="C2"/>
    <property type="match status" value="1"/>
</dbReference>
<dbReference type="PANTHER" id="PTHR12296:SF21">
    <property type="entry name" value="DENN DOMAIN-CONTAINING PROTEIN 3"/>
    <property type="match status" value="1"/>
</dbReference>
<dbReference type="Gene3D" id="3.30.450.200">
    <property type="match status" value="1"/>
</dbReference>
<dbReference type="InterPro" id="IPR005112">
    <property type="entry name" value="dDENN_dom"/>
</dbReference>
<reference evidence="7 8" key="1">
    <citation type="submission" date="2015-12" db="EMBL/GenBank/DDBJ databases">
        <title>Dictyostelia acquired genes for synthesis and detection of signals that induce cell-type specialization by lateral gene transfer from prokaryotes.</title>
        <authorList>
            <person name="Gloeckner G."/>
            <person name="Schaap P."/>
        </authorList>
    </citation>
    <scope>NUCLEOTIDE SEQUENCE [LARGE SCALE GENOMIC DNA]</scope>
    <source>
        <strain evidence="7 8">TK</strain>
    </source>
</reference>
<feature type="domain" description="UDENN" evidence="6">
    <location>
        <begin position="385"/>
        <end position="932"/>
    </location>
</feature>
<feature type="region of interest" description="Disordered" evidence="4">
    <location>
        <begin position="178"/>
        <end position="204"/>
    </location>
</feature>
<dbReference type="PROSITE" id="PS50294">
    <property type="entry name" value="WD_REPEATS_REGION"/>
    <property type="match status" value="6"/>
</dbReference>
<dbReference type="InterPro" id="IPR051696">
    <property type="entry name" value="DENN_Domain_GEFs"/>
</dbReference>
<feature type="compositionally biased region" description="Low complexity" evidence="4">
    <location>
        <begin position="104"/>
        <end position="136"/>
    </location>
</feature>
<dbReference type="STRING" id="361077.A0A151Z4L2"/>
<dbReference type="Proteomes" id="UP000076078">
    <property type="component" value="Unassembled WGS sequence"/>
</dbReference>
<dbReference type="Pfam" id="PF12335">
    <property type="entry name" value="SBF2"/>
    <property type="match status" value="1"/>
</dbReference>
<feature type="repeat" description="WD" evidence="3">
    <location>
        <begin position="1416"/>
        <end position="1458"/>
    </location>
</feature>
<feature type="repeat" description="WD" evidence="3">
    <location>
        <begin position="1544"/>
        <end position="1584"/>
    </location>
</feature>
<dbReference type="InterPro" id="IPR015943">
    <property type="entry name" value="WD40/YVTN_repeat-like_dom_sf"/>
</dbReference>
<dbReference type="PRINTS" id="PR00320">
    <property type="entry name" value="GPROTEINBRPT"/>
</dbReference>
<dbReference type="InterPro" id="IPR019775">
    <property type="entry name" value="WD40_repeat_CS"/>
</dbReference>
<feature type="region of interest" description="Disordered" evidence="4">
    <location>
        <begin position="102"/>
        <end position="158"/>
    </location>
</feature>
<evidence type="ECO:0000313" key="8">
    <source>
        <dbReference type="Proteomes" id="UP000076078"/>
    </source>
</evidence>
<dbReference type="PROSITE" id="PS50211">
    <property type="entry name" value="DENN"/>
    <property type="match status" value="1"/>
</dbReference>
<keyword evidence="2" id="KW-0677">Repeat</keyword>
<dbReference type="InterPro" id="IPR036322">
    <property type="entry name" value="WD40_repeat_dom_sf"/>
</dbReference>
<dbReference type="InParanoid" id="A0A151Z4L2"/>
<keyword evidence="8" id="KW-1185">Reference proteome</keyword>
<comment type="caution">
    <text evidence="7">The sequence shown here is derived from an EMBL/GenBank/DDBJ whole genome shotgun (WGS) entry which is preliminary data.</text>
</comment>
<dbReference type="PROSITE" id="PS00678">
    <property type="entry name" value="WD_REPEATS_1"/>
    <property type="match status" value="4"/>
</dbReference>
<dbReference type="Gene3D" id="2.130.10.10">
    <property type="entry name" value="YVTN repeat-like/Quinoprotein amine dehydrogenase"/>
    <property type="match status" value="2"/>
</dbReference>
<dbReference type="InterPro" id="IPR035892">
    <property type="entry name" value="C2_domain_sf"/>
</dbReference>
<dbReference type="InterPro" id="IPR001194">
    <property type="entry name" value="cDENN_dom"/>
</dbReference>
<dbReference type="PROSITE" id="PS50004">
    <property type="entry name" value="C2"/>
    <property type="match status" value="1"/>
</dbReference>
<dbReference type="InterPro" id="IPR001680">
    <property type="entry name" value="WD40_rpt"/>
</dbReference>
<dbReference type="SMART" id="SM00799">
    <property type="entry name" value="DENN"/>
    <property type="match status" value="1"/>
</dbReference>
<evidence type="ECO:0000256" key="1">
    <source>
        <dbReference type="ARBA" id="ARBA00022574"/>
    </source>
</evidence>
<feature type="repeat" description="WD" evidence="3">
    <location>
        <begin position="1675"/>
        <end position="1715"/>
    </location>
</feature>
<evidence type="ECO:0000259" key="6">
    <source>
        <dbReference type="PROSITE" id="PS50211"/>
    </source>
</evidence>
<feature type="repeat" description="WD" evidence="3">
    <location>
        <begin position="1585"/>
        <end position="1624"/>
    </location>
</feature>
<dbReference type="InterPro" id="IPR005113">
    <property type="entry name" value="uDENN_dom"/>
</dbReference>
<dbReference type="InterPro" id="IPR043153">
    <property type="entry name" value="DENN_C"/>
</dbReference>
<feature type="region of interest" description="Disordered" evidence="4">
    <location>
        <begin position="499"/>
        <end position="562"/>
    </location>
</feature>
<dbReference type="InterPro" id="IPR037516">
    <property type="entry name" value="Tripartite_DENN"/>
</dbReference>
<dbReference type="OrthoDB" id="6019893at2759"/>
<feature type="region of interest" description="Disordered" evidence="4">
    <location>
        <begin position="1314"/>
        <end position="1341"/>
    </location>
</feature>
<feature type="compositionally biased region" description="Basic and acidic residues" evidence="4">
    <location>
        <begin position="277"/>
        <end position="288"/>
    </location>
</feature>
<dbReference type="CDD" id="cd00200">
    <property type="entry name" value="WD40"/>
    <property type="match status" value="1"/>
</dbReference>
<feature type="domain" description="C2" evidence="5">
    <location>
        <begin position="1"/>
        <end position="111"/>
    </location>
</feature>
<dbReference type="PROSITE" id="PS50082">
    <property type="entry name" value="WD_REPEATS_2"/>
    <property type="match status" value="7"/>
</dbReference>
<dbReference type="InterPro" id="IPR020472">
    <property type="entry name" value="WD40_PAC1"/>
</dbReference>
<gene>
    <name evidence="7" type="ORF">DLAC_10690</name>
</gene>
<proteinExistence type="predicted"/>
<evidence type="ECO:0000256" key="3">
    <source>
        <dbReference type="PROSITE-ProRule" id="PRU00221"/>
    </source>
</evidence>
<dbReference type="Pfam" id="PF03455">
    <property type="entry name" value="dDENN"/>
    <property type="match status" value="1"/>
</dbReference>
<evidence type="ECO:0000313" key="7">
    <source>
        <dbReference type="EMBL" id="KYQ88881.1"/>
    </source>
</evidence>
<dbReference type="SMART" id="SM00800">
    <property type="entry name" value="uDENN"/>
    <property type="match status" value="1"/>
</dbReference>
<feature type="region of interest" description="Disordered" evidence="4">
    <location>
        <begin position="1005"/>
        <end position="1032"/>
    </location>
</feature>
<protein>
    <submittedName>
        <fullName evidence="7">WD40 repeat-containing protein</fullName>
    </submittedName>
</protein>
<feature type="compositionally biased region" description="Polar residues" evidence="4">
    <location>
        <begin position="1319"/>
        <end position="1328"/>
    </location>
</feature>
<dbReference type="Gene3D" id="2.60.40.150">
    <property type="entry name" value="C2 domain"/>
    <property type="match status" value="1"/>
</dbReference>
<feature type="compositionally biased region" description="Polar residues" evidence="4">
    <location>
        <begin position="137"/>
        <end position="158"/>
    </location>
</feature>
<feature type="compositionally biased region" description="Basic and acidic residues" evidence="4">
    <location>
        <begin position="1329"/>
        <end position="1339"/>
    </location>
</feature>
<dbReference type="SMART" id="SM00320">
    <property type="entry name" value="WD40"/>
    <property type="match status" value="8"/>
</dbReference>
<dbReference type="GO" id="GO:0031410">
    <property type="term" value="C:cytoplasmic vesicle"/>
    <property type="evidence" value="ECO:0007669"/>
    <property type="project" value="TreeGrafter"/>
</dbReference>
<name>A0A151Z4L2_TIELA</name>
<evidence type="ECO:0000256" key="4">
    <source>
        <dbReference type="SAM" id="MobiDB-lite"/>
    </source>
</evidence>
<feature type="compositionally biased region" description="Low complexity" evidence="4">
    <location>
        <begin position="1015"/>
        <end position="1025"/>
    </location>
</feature>
<dbReference type="CDD" id="cd00030">
    <property type="entry name" value="C2"/>
    <property type="match status" value="1"/>
</dbReference>
<feature type="repeat" description="WD" evidence="3">
    <location>
        <begin position="1625"/>
        <end position="1674"/>
    </location>
</feature>
<dbReference type="GO" id="GO:0032483">
    <property type="term" value="P:regulation of Rab protein signal transduction"/>
    <property type="evidence" value="ECO:0007669"/>
    <property type="project" value="TreeGrafter"/>
</dbReference>
<dbReference type="InterPro" id="IPR022096">
    <property type="entry name" value="SBF1/SBF2"/>
</dbReference>
<dbReference type="OMA" id="HIWMYCF"/>
<dbReference type="CDD" id="cd22249">
    <property type="entry name" value="UDM1_RNF168_RNF169-like"/>
    <property type="match status" value="1"/>
</dbReference>
<feature type="compositionally biased region" description="Polar residues" evidence="4">
    <location>
        <begin position="1005"/>
        <end position="1014"/>
    </location>
</feature>
<evidence type="ECO:0000259" key="5">
    <source>
        <dbReference type="PROSITE" id="PS50004"/>
    </source>
</evidence>
<feature type="region of interest" description="Disordered" evidence="4">
    <location>
        <begin position="322"/>
        <end position="357"/>
    </location>
</feature>
<organism evidence="7 8">
    <name type="scientific">Tieghemostelium lacteum</name>
    <name type="common">Slime mold</name>
    <name type="synonym">Dictyostelium lacteum</name>
    <dbReference type="NCBI Taxonomy" id="361077"/>
    <lineage>
        <taxon>Eukaryota</taxon>
        <taxon>Amoebozoa</taxon>
        <taxon>Evosea</taxon>
        <taxon>Eumycetozoa</taxon>
        <taxon>Dictyostelia</taxon>
        <taxon>Dictyosteliales</taxon>
        <taxon>Raperosteliaceae</taxon>
        <taxon>Tieghemostelium</taxon>
    </lineage>
</organism>
<dbReference type="Pfam" id="PF02141">
    <property type="entry name" value="DENN"/>
    <property type="match status" value="1"/>
</dbReference>
<dbReference type="Pfam" id="PF03456">
    <property type="entry name" value="uDENN"/>
    <property type="match status" value="1"/>
</dbReference>
<feature type="region of interest" description="Disordered" evidence="4">
    <location>
        <begin position="227"/>
        <end position="262"/>
    </location>
</feature>
<evidence type="ECO:0000256" key="2">
    <source>
        <dbReference type="ARBA" id="ARBA00022737"/>
    </source>
</evidence>
<keyword evidence="1 3" id="KW-0853">WD repeat</keyword>
<dbReference type="EMBL" id="LODT01000047">
    <property type="protein sequence ID" value="KYQ88881.1"/>
    <property type="molecule type" value="Genomic_DNA"/>
</dbReference>
<dbReference type="SUPFAM" id="SSF50978">
    <property type="entry name" value="WD40 repeat-like"/>
    <property type="match status" value="1"/>
</dbReference>